<dbReference type="Gene3D" id="2.40.30.170">
    <property type="match status" value="1"/>
</dbReference>
<dbReference type="InterPro" id="IPR058624">
    <property type="entry name" value="MdtA-like_HH"/>
</dbReference>
<dbReference type="Gene3D" id="6.10.140.1990">
    <property type="match status" value="1"/>
</dbReference>
<dbReference type="GO" id="GO:1990281">
    <property type="term" value="C:efflux pump complex"/>
    <property type="evidence" value="ECO:0007669"/>
    <property type="project" value="TreeGrafter"/>
</dbReference>
<comment type="caution">
    <text evidence="9">The sequence shown here is derived from an EMBL/GenBank/DDBJ whole genome shotgun (WGS) entry which is preliminary data.</text>
</comment>
<organism evidence="9 10">
    <name type="scientific">Campylobacter rectus RM3267</name>
    <dbReference type="NCBI Taxonomy" id="553218"/>
    <lineage>
        <taxon>Bacteria</taxon>
        <taxon>Pseudomonadati</taxon>
        <taxon>Campylobacterota</taxon>
        <taxon>Epsilonproteobacteria</taxon>
        <taxon>Campylobacterales</taxon>
        <taxon>Campylobacteraceae</taxon>
        <taxon>Campylobacter</taxon>
    </lineage>
</organism>
<comment type="similarity">
    <text evidence="2">Belongs to the membrane fusion protein (MFP) (TC 8.A.1) family.</text>
</comment>
<dbReference type="EMBL" id="ACFU01000012">
    <property type="protein sequence ID" value="EEF13872.1"/>
    <property type="molecule type" value="Genomic_DNA"/>
</dbReference>
<dbReference type="eggNOG" id="COG0845">
    <property type="taxonomic scope" value="Bacteria"/>
</dbReference>
<dbReference type="GO" id="GO:0030313">
    <property type="term" value="C:cell envelope"/>
    <property type="evidence" value="ECO:0007669"/>
    <property type="project" value="UniProtKB-SubCell"/>
</dbReference>
<dbReference type="Pfam" id="PF25967">
    <property type="entry name" value="RND-MFP_C"/>
    <property type="match status" value="1"/>
</dbReference>
<evidence type="ECO:0000256" key="4">
    <source>
        <dbReference type="ARBA" id="ARBA00023054"/>
    </source>
</evidence>
<dbReference type="PANTHER" id="PTHR30469">
    <property type="entry name" value="MULTIDRUG RESISTANCE PROTEIN MDTA"/>
    <property type="match status" value="1"/>
</dbReference>
<dbReference type="InterPro" id="IPR058625">
    <property type="entry name" value="MdtA-like_BSH"/>
</dbReference>
<dbReference type="InterPro" id="IPR058627">
    <property type="entry name" value="MdtA-like_C"/>
</dbReference>
<evidence type="ECO:0000259" key="6">
    <source>
        <dbReference type="Pfam" id="PF25876"/>
    </source>
</evidence>
<dbReference type="Gene3D" id="2.40.50.100">
    <property type="match status" value="1"/>
</dbReference>
<evidence type="ECO:0000259" key="7">
    <source>
        <dbReference type="Pfam" id="PF25917"/>
    </source>
</evidence>
<name>B9D2A3_CAMRE</name>
<dbReference type="NCBIfam" id="TIGR01730">
    <property type="entry name" value="RND_mfp"/>
    <property type="match status" value="1"/>
</dbReference>
<dbReference type="GO" id="GO:0019898">
    <property type="term" value="C:extrinsic component of membrane"/>
    <property type="evidence" value="ECO:0007669"/>
    <property type="project" value="InterPro"/>
</dbReference>
<dbReference type="GO" id="GO:0015562">
    <property type="term" value="F:efflux transmembrane transporter activity"/>
    <property type="evidence" value="ECO:0007669"/>
    <property type="project" value="TreeGrafter"/>
</dbReference>
<evidence type="ECO:0000313" key="10">
    <source>
        <dbReference type="Proteomes" id="UP000003082"/>
    </source>
</evidence>
<protein>
    <submittedName>
        <fullName evidence="9">Efflux transporter, RND family, MFP subunit</fullName>
    </submittedName>
</protein>
<dbReference type="PANTHER" id="PTHR30469:SF33">
    <property type="entry name" value="SLR1207 PROTEIN"/>
    <property type="match status" value="1"/>
</dbReference>
<accession>B9D2A3</accession>
<evidence type="ECO:0000313" key="9">
    <source>
        <dbReference type="EMBL" id="EEF13872.1"/>
    </source>
</evidence>
<dbReference type="STRING" id="553218.CAMRE0001_2947"/>
<feature type="domain" description="Multidrug resistance protein MdtA-like barrel-sandwich hybrid" evidence="7">
    <location>
        <begin position="74"/>
        <end position="227"/>
    </location>
</feature>
<dbReference type="InterPro" id="IPR006143">
    <property type="entry name" value="RND_pump_MFP"/>
</dbReference>
<dbReference type="GO" id="GO:1990195">
    <property type="term" value="C:macrolide transmembrane transporter complex"/>
    <property type="evidence" value="ECO:0007669"/>
    <property type="project" value="InterPro"/>
</dbReference>
<evidence type="ECO:0000256" key="1">
    <source>
        <dbReference type="ARBA" id="ARBA00004196"/>
    </source>
</evidence>
<dbReference type="SUPFAM" id="SSF111369">
    <property type="entry name" value="HlyD-like secretion proteins"/>
    <property type="match status" value="1"/>
</dbReference>
<keyword evidence="10" id="KW-1185">Reference proteome</keyword>
<feature type="transmembrane region" description="Helical" evidence="5">
    <location>
        <begin position="18"/>
        <end position="36"/>
    </location>
</feature>
<sequence>MYIIPHLNLKKRKKMKKFIKFVLFLALVVGGGYYFYDKNFNVPQVDQFITSKAVRGELIKSIESNGEIYATELIDVGAQVSGQIKKLYVKLGDVVKAGDMIAEIDGSTQQNNVDTKKAQLGIYEAKLNSARVALEIARNKFDREKELYAKNATSKEDFENAKNTLAINEASLKEIQAQIIQAKISLSTAQIDLGYTKIVAPKDGVIVSVRVEEGQTVNSNQTAPTIVNIADLSKVQLKMEIAEGDITKIKVGSVVEYSILSEPDRKFKTVISSVDPGLTTLSNGNYSTTANSSSGSSSSSSSAIYYYAKAIVDNSEGILRIGMTTQNTIHLESVKDAVIVPSMAIKKENGKHVVYVLKSDKSVQRREVQIGLVDSLRTQIKSGVEEGEDVVTSKSTAAELSDMVSAPIYRM</sequence>
<comment type="subcellular location">
    <subcellularLocation>
        <location evidence="1">Cell envelope</location>
    </subcellularLocation>
</comment>
<keyword evidence="5" id="KW-1133">Transmembrane helix</keyword>
<evidence type="ECO:0000256" key="5">
    <source>
        <dbReference type="SAM" id="Phobius"/>
    </source>
</evidence>
<feature type="domain" description="Multidrug resistance protein MdtA-like alpha-helical hairpin" evidence="6">
    <location>
        <begin position="123"/>
        <end position="196"/>
    </location>
</feature>
<evidence type="ECO:0000256" key="2">
    <source>
        <dbReference type="ARBA" id="ARBA00009477"/>
    </source>
</evidence>
<dbReference type="Gene3D" id="6.20.50.140">
    <property type="match status" value="1"/>
</dbReference>
<reference evidence="9 10" key="1">
    <citation type="submission" date="2008-08" db="EMBL/GenBank/DDBJ databases">
        <authorList>
            <person name="Madupu R."/>
            <person name="Durkin A.S."/>
            <person name="Torralba M."/>
            <person name="Methe B."/>
            <person name="Sutton G.G."/>
            <person name="Strausberg R.L."/>
            <person name="Nelson K.E."/>
        </authorList>
    </citation>
    <scope>NUCLEOTIDE SEQUENCE [LARGE SCALE GENOMIC DNA]</scope>
    <source>
        <strain evidence="9 10">RM3267</strain>
    </source>
</reference>
<keyword evidence="3" id="KW-0813">Transport</keyword>
<feature type="domain" description="Multidrug resistance protein MdtA-like C-terminal permuted SH3" evidence="8">
    <location>
        <begin position="336"/>
        <end position="394"/>
    </location>
</feature>
<dbReference type="InterPro" id="IPR030190">
    <property type="entry name" value="MacA_alpha-hairpin_sf"/>
</dbReference>
<evidence type="ECO:0000256" key="3">
    <source>
        <dbReference type="ARBA" id="ARBA00022448"/>
    </source>
</evidence>
<dbReference type="Proteomes" id="UP000003082">
    <property type="component" value="Unassembled WGS sequence"/>
</dbReference>
<keyword evidence="4" id="KW-0175">Coiled coil</keyword>
<keyword evidence="5" id="KW-0812">Transmembrane</keyword>
<proteinExistence type="inferred from homology"/>
<evidence type="ECO:0000259" key="8">
    <source>
        <dbReference type="Pfam" id="PF25967"/>
    </source>
</evidence>
<dbReference type="Pfam" id="PF25876">
    <property type="entry name" value="HH_MFP_RND"/>
    <property type="match status" value="1"/>
</dbReference>
<dbReference type="GO" id="GO:1990961">
    <property type="term" value="P:xenobiotic detoxification by transmembrane export across the plasma membrane"/>
    <property type="evidence" value="ECO:0007669"/>
    <property type="project" value="InterPro"/>
</dbReference>
<dbReference type="Pfam" id="PF25917">
    <property type="entry name" value="BSH_RND"/>
    <property type="match status" value="1"/>
</dbReference>
<gene>
    <name evidence="9" type="ORF">CAMRE0001_2947</name>
</gene>
<dbReference type="AlphaFoldDB" id="B9D2A3"/>
<keyword evidence="5" id="KW-0472">Membrane</keyword>